<dbReference type="AlphaFoldDB" id="A0A087SZZ5"/>
<dbReference type="Proteomes" id="UP000054359">
    <property type="component" value="Unassembled WGS sequence"/>
</dbReference>
<dbReference type="OMA" id="CHREQIS"/>
<gene>
    <name evidence="1" type="ORF">X975_13863</name>
</gene>
<organism evidence="1 2">
    <name type="scientific">Stegodyphus mimosarum</name>
    <name type="common">African social velvet spider</name>
    <dbReference type="NCBI Taxonomy" id="407821"/>
    <lineage>
        <taxon>Eukaryota</taxon>
        <taxon>Metazoa</taxon>
        <taxon>Ecdysozoa</taxon>
        <taxon>Arthropoda</taxon>
        <taxon>Chelicerata</taxon>
        <taxon>Arachnida</taxon>
        <taxon>Araneae</taxon>
        <taxon>Araneomorphae</taxon>
        <taxon>Entelegynae</taxon>
        <taxon>Eresoidea</taxon>
        <taxon>Eresidae</taxon>
        <taxon>Stegodyphus</taxon>
    </lineage>
</organism>
<dbReference type="EMBL" id="KK112744">
    <property type="protein sequence ID" value="KFM58434.1"/>
    <property type="molecule type" value="Genomic_DNA"/>
</dbReference>
<evidence type="ECO:0000313" key="2">
    <source>
        <dbReference type="Proteomes" id="UP000054359"/>
    </source>
</evidence>
<dbReference type="OrthoDB" id="6432376at2759"/>
<keyword evidence="2" id="KW-1185">Reference proteome</keyword>
<protein>
    <recommendedName>
        <fullName evidence="3">DNA-directed DNA polymerase</fullName>
    </recommendedName>
</protein>
<dbReference type="STRING" id="407821.A0A087SZZ5"/>
<dbReference type="PANTHER" id="PTHR31511:SF12">
    <property type="entry name" value="RHO TERMINATION FACTOR N-TERMINAL DOMAIN-CONTAINING PROTEIN"/>
    <property type="match status" value="1"/>
</dbReference>
<dbReference type="SUPFAM" id="SSF56672">
    <property type="entry name" value="DNA/RNA polymerases"/>
    <property type="match status" value="1"/>
</dbReference>
<dbReference type="GO" id="GO:0071897">
    <property type="term" value="P:DNA biosynthetic process"/>
    <property type="evidence" value="ECO:0007669"/>
    <property type="project" value="UniProtKB-ARBA"/>
</dbReference>
<sequence length="330" mass="38276">MLDELKFMDSYQFLDASLEALVENLKQSNHEFKIFNKFFENEMSRSLLLRKGIFPYSYFDSLNVLNETCLPAKESFYSALHGTTVSDEDYKHANVVFKAFKCKNFADYLELYQSVDVVLLAEVFLSFRRTALKYYELDPVHFVTAADSTWNAGLKLTKIELQLLNNVNDYIWFENQMRGGICLLGTRHKVANNPYIRDSFNPQKPTNYIVALDANNLYGYVMSQFLPTGSFSWLSKTEIEKFDILNSKEESNVGYILEVDLDYPSHLHVLHNDLPMAPEHFSLTFDMLSPYAKDLCSKFNLTSTLPYVETFEKFLSRCWVRAICSDELSD</sequence>
<dbReference type="PANTHER" id="PTHR31511">
    <property type="entry name" value="PROTEIN CBG23764"/>
    <property type="match status" value="1"/>
</dbReference>
<feature type="non-terminal residue" evidence="1">
    <location>
        <position position="330"/>
    </location>
</feature>
<proteinExistence type="predicted"/>
<evidence type="ECO:0000313" key="1">
    <source>
        <dbReference type="EMBL" id="KFM58434.1"/>
    </source>
</evidence>
<reference evidence="1 2" key="1">
    <citation type="submission" date="2013-11" db="EMBL/GenBank/DDBJ databases">
        <title>Genome sequencing of Stegodyphus mimosarum.</title>
        <authorList>
            <person name="Bechsgaard J."/>
        </authorList>
    </citation>
    <scope>NUCLEOTIDE SEQUENCE [LARGE SCALE GENOMIC DNA]</scope>
</reference>
<name>A0A087SZZ5_STEMI</name>
<dbReference type="InterPro" id="IPR043502">
    <property type="entry name" value="DNA/RNA_pol_sf"/>
</dbReference>
<accession>A0A087SZZ5</accession>
<evidence type="ECO:0008006" key="3">
    <source>
        <dbReference type="Google" id="ProtNLM"/>
    </source>
</evidence>